<dbReference type="NCBIfam" id="TIGR01552">
    <property type="entry name" value="phd_fam"/>
    <property type="match status" value="1"/>
</dbReference>
<evidence type="ECO:0000256" key="2">
    <source>
        <dbReference type="RuleBase" id="RU362080"/>
    </source>
</evidence>
<dbReference type="Proteomes" id="UP001596253">
    <property type="component" value="Unassembled WGS sequence"/>
</dbReference>
<dbReference type="Pfam" id="PF02604">
    <property type="entry name" value="PhdYeFM_antitox"/>
    <property type="match status" value="1"/>
</dbReference>
<name>A0ABW1R8B0_9LACO</name>
<dbReference type="InterPro" id="IPR036165">
    <property type="entry name" value="YefM-like_sf"/>
</dbReference>
<organism evidence="3 4">
    <name type="scientific">Lactiplantibacillus dongliensis</name>
    <dbReference type="NCBI Taxonomy" id="2559919"/>
    <lineage>
        <taxon>Bacteria</taxon>
        <taxon>Bacillati</taxon>
        <taxon>Bacillota</taxon>
        <taxon>Bacilli</taxon>
        <taxon>Lactobacillales</taxon>
        <taxon>Lactobacillaceae</taxon>
        <taxon>Lactiplantibacillus</taxon>
    </lineage>
</organism>
<dbReference type="PANTHER" id="PTHR33713">
    <property type="entry name" value="ANTITOXIN YAFN-RELATED"/>
    <property type="match status" value="1"/>
</dbReference>
<comment type="caution">
    <text evidence="3">The sequence shown here is derived from an EMBL/GenBank/DDBJ whole genome shotgun (WGS) entry which is preliminary data.</text>
</comment>
<dbReference type="SUPFAM" id="SSF143120">
    <property type="entry name" value="YefM-like"/>
    <property type="match status" value="1"/>
</dbReference>
<reference evidence="4" key="1">
    <citation type="journal article" date="2019" name="Int. J. Syst. Evol. Microbiol.">
        <title>The Global Catalogue of Microorganisms (GCM) 10K type strain sequencing project: providing services to taxonomists for standard genome sequencing and annotation.</title>
        <authorList>
            <consortium name="The Broad Institute Genomics Platform"/>
            <consortium name="The Broad Institute Genome Sequencing Center for Infectious Disease"/>
            <person name="Wu L."/>
            <person name="Ma J."/>
        </authorList>
    </citation>
    <scope>NUCLEOTIDE SEQUENCE [LARGE SCALE GENOMIC DNA]</scope>
    <source>
        <strain evidence="4">CCM 8932</strain>
    </source>
</reference>
<dbReference type="InterPro" id="IPR006442">
    <property type="entry name" value="Antitoxin_Phd/YefM"/>
</dbReference>
<dbReference type="Gene3D" id="3.40.1620.10">
    <property type="entry name" value="YefM-like domain"/>
    <property type="match status" value="1"/>
</dbReference>
<comment type="function">
    <text evidence="2">Antitoxin component of a type II toxin-antitoxin (TA) system.</text>
</comment>
<comment type="similarity">
    <text evidence="1 2">Belongs to the phD/YefM antitoxin family.</text>
</comment>
<keyword evidence="4" id="KW-1185">Reference proteome</keyword>
<evidence type="ECO:0000313" key="4">
    <source>
        <dbReference type="Proteomes" id="UP001596253"/>
    </source>
</evidence>
<evidence type="ECO:0000313" key="3">
    <source>
        <dbReference type="EMBL" id="MFC6165739.1"/>
    </source>
</evidence>
<dbReference type="EMBL" id="JBHSSD010000057">
    <property type="protein sequence ID" value="MFC6165739.1"/>
    <property type="molecule type" value="Genomic_DNA"/>
</dbReference>
<dbReference type="RefSeq" id="WP_137639928.1">
    <property type="nucleotide sequence ID" value="NZ_BJDK01000011.1"/>
</dbReference>
<accession>A0ABW1R8B0</accession>
<dbReference type="InterPro" id="IPR051405">
    <property type="entry name" value="phD/YefM_antitoxin"/>
</dbReference>
<protein>
    <recommendedName>
        <fullName evidence="2">Antitoxin</fullName>
    </recommendedName>
</protein>
<dbReference type="PANTHER" id="PTHR33713:SF6">
    <property type="entry name" value="ANTITOXIN YEFM"/>
    <property type="match status" value="1"/>
</dbReference>
<proteinExistence type="inferred from homology"/>
<sequence>MQETYTPTSARKDFYQLLKRVSTEHQPITIQQKNEDLDAVIISKNDYDALQETLYLASVGTLFKVSQRERDHSDFTDVDDIDWDSL</sequence>
<evidence type="ECO:0000256" key="1">
    <source>
        <dbReference type="ARBA" id="ARBA00009981"/>
    </source>
</evidence>
<gene>
    <name evidence="3" type="ORF">ACFP3T_13800</name>
</gene>